<comment type="caution">
    <text evidence="1">The sequence shown here is derived from an EMBL/GenBank/DDBJ whole genome shotgun (WGS) entry which is preliminary data.</text>
</comment>
<evidence type="ECO:0000313" key="1">
    <source>
        <dbReference type="EMBL" id="MFL1731437.1"/>
    </source>
</evidence>
<keyword evidence="2" id="KW-1185">Reference proteome</keyword>
<dbReference type="EMBL" id="JBJJXE010000001">
    <property type="protein sequence ID" value="MFL1731437.1"/>
    <property type="molecule type" value="Genomic_DNA"/>
</dbReference>
<evidence type="ECO:0000313" key="2">
    <source>
        <dbReference type="Proteomes" id="UP001624684"/>
    </source>
</evidence>
<protein>
    <submittedName>
        <fullName evidence="1">Uncharacterized protein</fullName>
    </submittedName>
</protein>
<gene>
    <name evidence="1" type="ORF">ACJHVH_00250</name>
</gene>
<sequence length="59" mass="7181">MNLTTEQVTQKLWSDKTTLEEFQTRQIMIDEPIFQEDDEDKITYVQRSQCRTTHKRKDC</sequence>
<dbReference type="Proteomes" id="UP001624684">
    <property type="component" value="Unassembled WGS sequence"/>
</dbReference>
<name>A0ABW8U5M9_9GAMM</name>
<accession>A0ABW8U5M9</accession>
<organism evidence="1 2">
    <name type="scientific">Moraxella oculi</name>
    <dbReference type="NCBI Taxonomy" id="2940516"/>
    <lineage>
        <taxon>Bacteria</taxon>
        <taxon>Pseudomonadati</taxon>
        <taxon>Pseudomonadota</taxon>
        <taxon>Gammaproteobacteria</taxon>
        <taxon>Moraxellales</taxon>
        <taxon>Moraxellaceae</taxon>
        <taxon>Moraxella</taxon>
    </lineage>
</organism>
<dbReference type="RefSeq" id="WP_407068341.1">
    <property type="nucleotide sequence ID" value="NZ_JBJJXE010000001.1"/>
</dbReference>
<reference evidence="1 2" key="1">
    <citation type="submission" date="2024-11" db="EMBL/GenBank/DDBJ databases">
        <title>First Report of Moraxella oculi in Brazil in an Infectious Bovine Keratoconjunctivitis Outbreak.</title>
        <authorList>
            <person name="Carvalho C.V."/>
            <person name="Domingues R."/>
            <person name="Coutinho C."/>
            <person name="Honorio N.T.B.S."/>
            <person name="Faza D.R.L.R."/>
            <person name="Carvalho W.A."/>
            <person name="Machado A.B.F."/>
            <person name="Martins M.F."/>
            <person name="Gaspar E.B."/>
        </authorList>
    </citation>
    <scope>NUCLEOTIDE SEQUENCE [LARGE SCALE GENOMIC DNA]</scope>
    <source>
        <strain evidence="1 2">2117LE</strain>
    </source>
</reference>
<proteinExistence type="predicted"/>